<dbReference type="InterPro" id="IPR017938">
    <property type="entry name" value="Riboflavin_synthase-like_b-brl"/>
</dbReference>
<evidence type="ECO:0000256" key="2">
    <source>
        <dbReference type="ARBA" id="ARBA00022630"/>
    </source>
</evidence>
<keyword evidence="8" id="KW-0411">Iron-sulfur</keyword>
<evidence type="ECO:0000259" key="11">
    <source>
        <dbReference type="PROSITE" id="PS51384"/>
    </source>
</evidence>
<dbReference type="InterPro" id="IPR012675">
    <property type="entry name" value="Beta-grasp_dom_sf"/>
</dbReference>
<dbReference type="PROSITE" id="PS51085">
    <property type="entry name" value="2FE2S_FER_2"/>
    <property type="match status" value="1"/>
</dbReference>
<dbReference type="InterPro" id="IPR017927">
    <property type="entry name" value="FAD-bd_FR_type"/>
</dbReference>
<evidence type="ECO:0000256" key="9">
    <source>
        <dbReference type="SAM" id="Phobius"/>
    </source>
</evidence>
<feature type="domain" description="2Fe-2S ferredoxin-type" evidence="10">
    <location>
        <begin position="571"/>
        <end position="658"/>
    </location>
</feature>
<dbReference type="PROSITE" id="PS51384">
    <property type="entry name" value="FAD_FR"/>
    <property type="match status" value="1"/>
</dbReference>
<dbReference type="InterPro" id="IPR005625">
    <property type="entry name" value="PepSY-ass_TM"/>
</dbReference>
<dbReference type="Gene3D" id="3.40.50.80">
    <property type="entry name" value="Nucleotide-binding domain of ferredoxin-NADP reductase (FNR) module"/>
    <property type="match status" value="1"/>
</dbReference>
<dbReference type="Gene3D" id="2.40.30.10">
    <property type="entry name" value="Translation factors"/>
    <property type="match status" value="1"/>
</dbReference>
<keyword evidence="9" id="KW-0472">Membrane</keyword>
<reference evidence="12 13" key="1">
    <citation type="submission" date="2020-03" db="EMBL/GenBank/DDBJ databases">
        <title>Genome sequence of strain Massilia sp. TW-1.</title>
        <authorList>
            <person name="Chaudhary D.K."/>
        </authorList>
    </citation>
    <scope>NUCLEOTIDE SEQUENCE [LARGE SCALE GENOMIC DNA]</scope>
    <source>
        <strain evidence="12 13">TW-1</strain>
    </source>
</reference>
<dbReference type="PANTHER" id="PTHR47354:SF1">
    <property type="entry name" value="CARNITINE MONOOXYGENASE REDUCTASE SUBUNIT"/>
    <property type="match status" value="1"/>
</dbReference>
<protein>
    <submittedName>
        <fullName evidence="12">2Fe-2S iron-sulfur cluster binding domain-containing protein</fullName>
    </submittedName>
</protein>
<accession>A0ABX0PJT4</accession>
<dbReference type="CDD" id="cd00207">
    <property type="entry name" value="fer2"/>
    <property type="match status" value="1"/>
</dbReference>
<keyword evidence="5" id="KW-0479">Metal-binding</keyword>
<dbReference type="SUPFAM" id="SSF63380">
    <property type="entry name" value="Riboflavin synthase domain-like"/>
    <property type="match status" value="1"/>
</dbReference>
<dbReference type="Gene3D" id="3.10.20.30">
    <property type="match status" value="1"/>
</dbReference>
<sequence length="658" mass="69433">MNHTTTRRDAPPIRRRAAAAGVPSLIVSVHRWLGLGAGLLLLVVALSGAAMVFRPQLEPSVSARLWSAPTCSAARPLSTLVGAARAANPGAGTLSAIRMLRAPGTSVRIKFSDGRWVYVDACSGRVLGIQHAYGGPFGTLEWIHTFGTGPIGAVVAASVATAALVLALAGLLAWRPSPRRRAGLAAGARRLALHRRLGPWVAPVLLVAALSGLPQALPAPAVGPAVAVDGAALDQASLRLAGIPWQQLQLRMPRRAGAPIDIDVTANDAPHPYASGLLRLDAASGERIGYTPYAATGIGHRAYGWALSLHYGLAGGIAQQVVLFLAMLTVPVLAWSGLGSFMARRRGALTLRLRRTYPVADGIVAFEFTHPLGLRLPPWTAGAHVDVFIAPGLVRQYSLCGDARDRRRYAIAVLRCQPSRGGSQAMHETLRTGSLVRIGMPRNQFALAPHARHSVLVAGGIGITPILAMADALAARGERFELHYACRSRAHAAFQERMAHLGEVHLYCKEDGRTLDLGALLATRQEGAHLYVCGPAGLTQAVLTEAERLGWPAECVHTERFSPADDVARGRPFTLRLASSGRLVDVPADRSALAALADAGIVIPSSCGQGLCGSCVTGVLEGEPDHRDHCLTPEARAANDCFTPCCSRARGECLVLDL</sequence>
<evidence type="ECO:0000256" key="5">
    <source>
        <dbReference type="ARBA" id="ARBA00022723"/>
    </source>
</evidence>
<dbReference type="Pfam" id="PF03929">
    <property type="entry name" value="PepSY_TM"/>
    <property type="match status" value="1"/>
</dbReference>
<comment type="caution">
    <text evidence="12">The sequence shown here is derived from an EMBL/GenBank/DDBJ whole genome shotgun (WGS) entry which is preliminary data.</text>
</comment>
<dbReference type="RefSeq" id="WP_166864835.1">
    <property type="nucleotide sequence ID" value="NZ_JAAQOM010000026.1"/>
</dbReference>
<evidence type="ECO:0000256" key="7">
    <source>
        <dbReference type="ARBA" id="ARBA00023004"/>
    </source>
</evidence>
<keyword evidence="2" id="KW-0285">Flavoprotein</keyword>
<keyword evidence="7" id="KW-0408">Iron</keyword>
<dbReference type="InterPro" id="IPR001041">
    <property type="entry name" value="2Fe-2S_ferredoxin-type"/>
</dbReference>
<comment type="cofactor">
    <cofactor evidence="1">
        <name>FMN</name>
        <dbReference type="ChEBI" id="CHEBI:58210"/>
    </cofactor>
</comment>
<dbReference type="Pfam" id="PF00111">
    <property type="entry name" value="Fer2"/>
    <property type="match status" value="1"/>
</dbReference>
<gene>
    <name evidence="12" type="ORF">HAV22_29205</name>
</gene>
<dbReference type="CDD" id="cd06185">
    <property type="entry name" value="PDR_like"/>
    <property type="match status" value="1"/>
</dbReference>
<keyword evidence="3" id="KW-0288">FMN</keyword>
<feature type="domain" description="FAD-binding FR-type" evidence="11">
    <location>
        <begin position="346"/>
        <end position="448"/>
    </location>
</feature>
<dbReference type="SUPFAM" id="SSF52343">
    <property type="entry name" value="Ferredoxin reductase-like, C-terminal NADP-linked domain"/>
    <property type="match status" value="1"/>
</dbReference>
<dbReference type="EMBL" id="JAAQOM010000026">
    <property type="protein sequence ID" value="NIA57712.1"/>
    <property type="molecule type" value="Genomic_DNA"/>
</dbReference>
<dbReference type="InterPro" id="IPR036010">
    <property type="entry name" value="2Fe-2S_ferredoxin-like_sf"/>
</dbReference>
<evidence type="ECO:0000313" key="13">
    <source>
        <dbReference type="Proteomes" id="UP000716322"/>
    </source>
</evidence>
<dbReference type="InterPro" id="IPR054582">
    <property type="entry name" value="DmmA-like_N"/>
</dbReference>
<dbReference type="PANTHER" id="PTHR47354">
    <property type="entry name" value="NADH OXIDOREDUCTASE HCR"/>
    <property type="match status" value="1"/>
</dbReference>
<evidence type="ECO:0000313" key="12">
    <source>
        <dbReference type="EMBL" id="NIA57712.1"/>
    </source>
</evidence>
<evidence type="ECO:0000259" key="10">
    <source>
        <dbReference type="PROSITE" id="PS51085"/>
    </source>
</evidence>
<keyword evidence="4" id="KW-0001">2Fe-2S</keyword>
<dbReference type="Proteomes" id="UP000716322">
    <property type="component" value="Unassembled WGS sequence"/>
</dbReference>
<keyword evidence="6" id="KW-0560">Oxidoreductase</keyword>
<proteinExistence type="predicted"/>
<evidence type="ECO:0000256" key="6">
    <source>
        <dbReference type="ARBA" id="ARBA00023002"/>
    </source>
</evidence>
<dbReference type="SUPFAM" id="SSF54292">
    <property type="entry name" value="2Fe-2S ferredoxin-like"/>
    <property type="match status" value="1"/>
</dbReference>
<dbReference type="InterPro" id="IPR006058">
    <property type="entry name" value="2Fe2S_fd_BS"/>
</dbReference>
<organism evidence="12 13">
    <name type="scientific">Telluria antibiotica</name>
    <dbReference type="NCBI Taxonomy" id="2717319"/>
    <lineage>
        <taxon>Bacteria</taxon>
        <taxon>Pseudomonadati</taxon>
        <taxon>Pseudomonadota</taxon>
        <taxon>Betaproteobacteria</taxon>
        <taxon>Burkholderiales</taxon>
        <taxon>Oxalobacteraceae</taxon>
        <taxon>Telluria group</taxon>
        <taxon>Telluria</taxon>
    </lineage>
</organism>
<feature type="transmembrane region" description="Helical" evidence="9">
    <location>
        <begin position="151"/>
        <end position="174"/>
    </location>
</feature>
<dbReference type="Pfam" id="PF22290">
    <property type="entry name" value="DmmA-like_N"/>
    <property type="match status" value="1"/>
</dbReference>
<dbReference type="InterPro" id="IPR039261">
    <property type="entry name" value="FNR_nucleotide-bd"/>
</dbReference>
<feature type="transmembrane region" description="Helical" evidence="9">
    <location>
        <begin position="32"/>
        <end position="53"/>
    </location>
</feature>
<dbReference type="PROSITE" id="PS00197">
    <property type="entry name" value="2FE2S_FER_1"/>
    <property type="match status" value="1"/>
</dbReference>
<dbReference type="InterPro" id="IPR050415">
    <property type="entry name" value="MRET"/>
</dbReference>
<keyword evidence="9" id="KW-1133">Transmembrane helix</keyword>
<feature type="transmembrane region" description="Helical" evidence="9">
    <location>
        <begin position="317"/>
        <end position="338"/>
    </location>
</feature>
<evidence type="ECO:0000256" key="8">
    <source>
        <dbReference type="ARBA" id="ARBA00023014"/>
    </source>
</evidence>
<evidence type="ECO:0000256" key="4">
    <source>
        <dbReference type="ARBA" id="ARBA00022714"/>
    </source>
</evidence>
<evidence type="ECO:0000256" key="1">
    <source>
        <dbReference type="ARBA" id="ARBA00001917"/>
    </source>
</evidence>
<keyword evidence="9" id="KW-0812">Transmembrane</keyword>
<evidence type="ECO:0000256" key="3">
    <source>
        <dbReference type="ARBA" id="ARBA00022643"/>
    </source>
</evidence>
<name>A0ABX0PJT4_9BURK</name>
<keyword evidence="13" id="KW-1185">Reference proteome</keyword>
<dbReference type="PRINTS" id="PR00409">
    <property type="entry name" value="PHDIOXRDTASE"/>
</dbReference>